<dbReference type="RefSeq" id="XP_009825186.1">
    <property type="nucleotide sequence ID" value="XM_009826884.1"/>
</dbReference>
<dbReference type="Gene3D" id="3.40.50.150">
    <property type="entry name" value="Vaccinia Virus protein VP39"/>
    <property type="match status" value="1"/>
</dbReference>
<evidence type="ECO:0000313" key="1">
    <source>
        <dbReference type="EMBL" id="ETV85168.1"/>
    </source>
</evidence>
<dbReference type="GeneID" id="20805001"/>
<sequence length="357" mass="39850">MPRSANMPSRDAFDPPPPSMFEQGRVLLMQLQHLAHALRHHNPQHGALLRAVIMSMRIVRECVNSDLANEFDCDSNSSNTMANKTSIYVSKLIQRCQDEAGVTCPDAAAVHTNRSSLVDREMEAIKGLMNTPFSLQTSTLDTLRRVIQHLRQQEETRPFHVQLRACQLQLSTSYDVSSFAYGSTPLFTWIDLFRSPVLVDCIARIKESPQQHASACTVFGSSAGSLVFFTSLICGIRVQGIEILPFLVETSTDTQRRFLMEERVDFQCRDMLTADLQHVQLLVLTSQCWEAGLIKALVNKLEKELPPLALVLDYTAALSSAGGFTLVQSTTGVVSWNKSHTFNVYRNTAALHNQHDG</sequence>
<reference evidence="1" key="1">
    <citation type="submission" date="2013-12" db="EMBL/GenBank/DDBJ databases">
        <title>The Genome Sequence of Aphanomyces astaci APO3.</title>
        <authorList>
            <consortium name="The Broad Institute Genomics Platform"/>
            <person name="Russ C."/>
            <person name="Tyler B."/>
            <person name="van West P."/>
            <person name="Dieguez-Uribeondo J."/>
            <person name="Young S.K."/>
            <person name="Zeng Q."/>
            <person name="Gargeya S."/>
            <person name="Fitzgerald M."/>
            <person name="Abouelleil A."/>
            <person name="Alvarado L."/>
            <person name="Chapman S.B."/>
            <person name="Gainer-Dewar J."/>
            <person name="Goldberg J."/>
            <person name="Griggs A."/>
            <person name="Gujja S."/>
            <person name="Hansen M."/>
            <person name="Howarth C."/>
            <person name="Imamovic A."/>
            <person name="Ireland A."/>
            <person name="Larimer J."/>
            <person name="McCowan C."/>
            <person name="Murphy C."/>
            <person name="Pearson M."/>
            <person name="Poon T.W."/>
            <person name="Priest M."/>
            <person name="Roberts A."/>
            <person name="Saif S."/>
            <person name="Shea T."/>
            <person name="Sykes S."/>
            <person name="Wortman J."/>
            <person name="Nusbaum C."/>
            <person name="Birren B."/>
        </authorList>
    </citation>
    <scope>NUCLEOTIDE SEQUENCE [LARGE SCALE GENOMIC DNA]</scope>
    <source>
        <strain evidence="1">APO3</strain>
    </source>
</reference>
<proteinExistence type="predicted"/>
<gene>
    <name evidence="1" type="ORF">H257_03005</name>
</gene>
<name>W4H1Y6_APHAT</name>
<dbReference type="InterPro" id="IPR029063">
    <property type="entry name" value="SAM-dependent_MTases_sf"/>
</dbReference>
<dbReference type="OrthoDB" id="206420at2759"/>
<dbReference type="AlphaFoldDB" id="W4H1Y6"/>
<protein>
    <submittedName>
        <fullName evidence="1">Uncharacterized protein</fullName>
    </submittedName>
</protein>
<dbReference type="EMBL" id="KI913118">
    <property type="protein sequence ID" value="ETV85168.1"/>
    <property type="molecule type" value="Genomic_DNA"/>
</dbReference>
<dbReference type="VEuPathDB" id="FungiDB:H257_03005"/>
<accession>W4H1Y6</accession>
<organism evidence="1">
    <name type="scientific">Aphanomyces astaci</name>
    <name type="common">Crayfish plague agent</name>
    <dbReference type="NCBI Taxonomy" id="112090"/>
    <lineage>
        <taxon>Eukaryota</taxon>
        <taxon>Sar</taxon>
        <taxon>Stramenopiles</taxon>
        <taxon>Oomycota</taxon>
        <taxon>Saprolegniomycetes</taxon>
        <taxon>Saprolegniales</taxon>
        <taxon>Verrucalvaceae</taxon>
        <taxon>Aphanomyces</taxon>
    </lineage>
</organism>